<accession>A0A0L0S4Y7</accession>
<organism evidence="1 2">
    <name type="scientific">Allomyces macrogynus (strain ATCC 38327)</name>
    <name type="common">Allomyces javanicus var. macrogynus</name>
    <dbReference type="NCBI Taxonomy" id="578462"/>
    <lineage>
        <taxon>Eukaryota</taxon>
        <taxon>Fungi</taxon>
        <taxon>Fungi incertae sedis</taxon>
        <taxon>Blastocladiomycota</taxon>
        <taxon>Blastocladiomycetes</taxon>
        <taxon>Blastocladiales</taxon>
        <taxon>Blastocladiaceae</taxon>
        <taxon>Allomyces</taxon>
    </lineage>
</organism>
<evidence type="ECO:0000313" key="2">
    <source>
        <dbReference type="Proteomes" id="UP000054350"/>
    </source>
</evidence>
<dbReference type="AlphaFoldDB" id="A0A0L0S4Y7"/>
<dbReference type="VEuPathDB" id="FungiDB:AMAG_18071"/>
<proteinExistence type="predicted"/>
<dbReference type="EMBL" id="GG745331">
    <property type="protein sequence ID" value="KNE57577.1"/>
    <property type="molecule type" value="Genomic_DNA"/>
</dbReference>
<reference evidence="2" key="2">
    <citation type="submission" date="2009-11" db="EMBL/GenBank/DDBJ databases">
        <title>The Genome Sequence of Allomyces macrogynus strain ATCC 38327.</title>
        <authorList>
            <consortium name="The Broad Institute Genome Sequencing Platform"/>
            <person name="Russ C."/>
            <person name="Cuomo C."/>
            <person name="Shea T."/>
            <person name="Young S.K."/>
            <person name="Zeng Q."/>
            <person name="Koehrsen M."/>
            <person name="Haas B."/>
            <person name="Borodovsky M."/>
            <person name="Guigo R."/>
            <person name="Alvarado L."/>
            <person name="Berlin A."/>
            <person name="Borenstein D."/>
            <person name="Chen Z."/>
            <person name="Engels R."/>
            <person name="Freedman E."/>
            <person name="Gellesch M."/>
            <person name="Goldberg J."/>
            <person name="Griggs A."/>
            <person name="Gujja S."/>
            <person name="Heiman D."/>
            <person name="Hepburn T."/>
            <person name="Howarth C."/>
            <person name="Jen D."/>
            <person name="Larson L."/>
            <person name="Lewis B."/>
            <person name="Mehta T."/>
            <person name="Park D."/>
            <person name="Pearson M."/>
            <person name="Roberts A."/>
            <person name="Saif S."/>
            <person name="Shenoy N."/>
            <person name="Sisk P."/>
            <person name="Stolte C."/>
            <person name="Sykes S."/>
            <person name="Walk T."/>
            <person name="White J."/>
            <person name="Yandava C."/>
            <person name="Burger G."/>
            <person name="Gray M.W."/>
            <person name="Holland P.W.H."/>
            <person name="King N."/>
            <person name="Lang F.B.F."/>
            <person name="Roger A.J."/>
            <person name="Ruiz-Trillo I."/>
            <person name="Lander E."/>
            <person name="Nusbaum C."/>
        </authorList>
    </citation>
    <scope>NUCLEOTIDE SEQUENCE [LARGE SCALE GENOMIC DNA]</scope>
    <source>
        <strain evidence="2">ATCC 38327</strain>
    </source>
</reference>
<reference evidence="1 2" key="1">
    <citation type="submission" date="2009-11" db="EMBL/GenBank/DDBJ databases">
        <title>Annotation of Allomyces macrogynus ATCC 38327.</title>
        <authorList>
            <consortium name="The Broad Institute Genome Sequencing Platform"/>
            <person name="Russ C."/>
            <person name="Cuomo C."/>
            <person name="Burger G."/>
            <person name="Gray M.W."/>
            <person name="Holland P.W.H."/>
            <person name="King N."/>
            <person name="Lang F.B.F."/>
            <person name="Roger A.J."/>
            <person name="Ruiz-Trillo I."/>
            <person name="Young S.K."/>
            <person name="Zeng Q."/>
            <person name="Gargeya S."/>
            <person name="Fitzgerald M."/>
            <person name="Haas B."/>
            <person name="Abouelleil A."/>
            <person name="Alvarado L."/>
            <person name="Arachchi H.M."/>
            <person name="Berlin A."/>
            <person name="Chapman S.B."/>
            <person name="Gearin G."/>
            <person name="Goldberg J."/>
            <person name="Griggs A."/>
            <person name="Gujja S."/>
            <person name="Hansen M."/>
            <person name="Heiman D."/>
            <person name="Howarth C."/>
            <person name="Larimer J."/>
            <person name="Lui A."/>
            <person name="MacDonald P.J.P."/>
            <person name="McCowen C."/>
            <person name="Montmayeur A."/>
            <person name="Murphy C."/>
            <person name="Neiman D."/>
            <person name="Pearson M."/>
            <person name="Priest M."/>
            <person name="Roberts A."/>
            <person name="Saif S."/>
            <person name="Shea T."/>
            <person name="Sisk P."/>
            <person name="Stolte C."/>
            <person name="Sykes S."/>
            <person name="Wortman J."/>
            <person name="Nusbaum C."/>
            <person name="Birren B."/>
        </authorList>
    </citation>
    <scope>NUCLEOTIDE SEQUENCE [LARGE SCALE GENOMIC DNA]</scope>
    <source>
        <strain evidence="1 2">ATCC 38327</strain>
    </source>
</reference>
<gene>
    <name evidence="1" type="ORF">AMAG_18071</name>
</gene>
<sequence length="83" mass="8746">MLKAGKQVYGRFTTEVDAGSVVRAVVAATGGAVDGVGLQVGPVFDTPVVEGCNVFELWATAQPHPANVEVKQLQTSYLVMNRV</sequence>
<keyword evidence="2" id="KW-1185">Reference proteome</keyword>
<name>A0A0L0S4Y7_ALLM3</name>
<evidence type="ECO:0000313" key="1">
    <source>
        <dbReference type="EMBL" id="KNE57577.1"/>
    </source>
</evidence>
<protein>
    <submittedName>
        <fullName evidence="1">Uncharacterized protein</fullName>
    </submittedName>
</protein>
<dbReference type="Proteomes" id="UP000054350">
    <property type="component" value="Unassembled WGS sequence"/>
</dbReference>